<evidence type="ECO:0000256" key="1">
    <source>
        <dbReference type="ARBA" id="ARBA00022729"/>
    </source>
</evidence>
<dbReference type="GO" id="GO:0019867">
    <property type="term" value="C:outer membrane"/>
    <property type="evidence" value="ECO:0007669"/>
    <property type="project" value="InterPro"/>
</dbReference>
<dbReference type="RefSeq" id="WP_092060680.1">
    <property type="nucleotide sequence ID" value="NZ_FOJU01000001.1"/>
</dbReference>
<feature type="signal peptide" evidence="3">
    <location>
        <begin position="1"/>
        <end position="27"/>
    </location>
</feature>
<feature type="domain" description="Outer membrane protein assembly factor BamE" evidence="4">
    <location>
        <begin position="31"/>
        <end position="104"/>
    </location>
</feature>
<dbReference type="AlphaFoldDB" id="A0A1I0VKV0"/>
<proteinExistence type="predicted"/>
<dbReference type="InterPro" id="IPR037873">
    <property type="entry name" value="BamE-like"/>
</dbReference>
<dbReference type="EMBL" id="FOJU01000001">
    <property type="protein sequence ID" value="SFA77089.1"/>
    <property type="molecule type" value="Genomic_DNA"/>
</dbReference>
<evidence type="ECO:0000256" key="2">
    <source>
        <dbReference type="ARBA" id="ARBA00023136"/>
    </source>
</evidence>
<name>A0A1I0VKV0_9RHOB</name>
<feature type="chain" id="PRO_5011606117" evidence="3">
    <location>
        <begin position="28"/>
        <end position="152"/>
    </location>
</feature>
<evidence type="ECO:0000256" key="3">
    <source>
        <dbReference type="SAM" id="SignalP"/>
    </source>
</evidence>
<evidence type="ECO:0000259" key="4">
    <source>
        <dbReference type="Pfam" id="PF04355"/>
    </source>
</evidence>
<evidence type="ECO:0000313" key="6">
    <source>
        <dbReference type="Proteomes" id="UP000198796"/>
    </source>
</evidence>
<dbReference type="InterPro" id="IPR007450">
    <property type="entry name" value="BamE_dom"/>
</dbReference>
<protein>
    <submittedName>
        <fullName evidence="5">Beta-barrel assembly machine subunit BamE</fullName>
    </submittedName>
</protein>
<reference evidence="5 6" key="1">
    <citation type="submission" date="2016-10" db="EMBL/GenBank/DDBJ databases">
        <authorList>
            <person name="de Groot N.N."/>
        </authorList>
    </citation>
    <scope>NUCLEOTIDE SEQUENCE [LARGE SCALE GENOMIC DNA]</scope>
    <source>
        <strain evidence="5 6">DSM 29316</strain>
    </source>
</reference>
<dbReference type="PROSITE" id="PS51257">
    <property type="entry name" value="PROKAR_LIPOPROTEIN"/>
    <property type="match status" value="1"/>
</dbReference>
<dbReference type="STRING" id="871651.SAMN05421688_0747"/>
<keyword evidence="6" id="KW-1185">Reference proteome</keyword>
<keyword evidence="2" id="KW-0472">Membrane</keyword>
<gene>
    <name evidence="5" type="ORF">SAMN05421688_0747</name>
</gene>
<dbReference type="Pfam" id="PF04355">
    <property type="entry name" value="BamE"/>
    <property type="match status" value="1"/>
</dbReference>
<keyword evidence="1 3" id="KW-0732">Signal</keyword>
<evidence type="ECO:0000313" key="5">
    <source>
        <dbReference type="EMBL" id="SFA77089.1"/>
    </source>
</evidence>
<organism evidence="5 6">
    <name type="scientific">Poseidonocella pacifica</name>
    <dbReference type="NCBI Taxonomy" id="871651"/>
    <lineage>
        <taxon>Bacteria</taxon>
        <taxon>Pseudomonadati</taxon>
        <taxon>Pseudomonadota</taxon>
        <taxon>Alphaproteobacteria</taxon>
        <taxon>Rhodobacterales</taxon>
        <taxon>Roseobacteraceae</taxon>
        <taxon>Poseidonocella</taxon>
    </lineage>
</organism>
<dbReference type="OrthoDB" id="7203955at2"/>
<dbReference type="Proteomes" id="UP000198796">
    <property type="component" value="Unassembled WGS sequence"/>
</dbReference>
<sequence>MAGRTRGLRIALGFGAALMLSACVAQYRNHGYVPADEALAAVNLGQSRASVIATLGSPTAAAPQDEDGIFYASSRVRHFGFLAPEIIDRQVVVISFGSSGGVSNVERFTLEDGRIVPLTRRVTDNTVRNTTFLRQLLGNLGRFDAGTILGEE</sequence>
<dbReference type="Gene3D" id="3.30.1450.10">
    <property type="match status" value="1"/>
</dbReference>
<accession>A0A1I0VKV0</accession>